<feature type="domain" description="VWFA" evidence="1">
    <location>
        <begin position="320"/>
        <end position="482"/>
    </location>
</feature>
<organism evidence="2 3">
    <name type="scientific">Vibrio hippocampi</name>
    <dbReference type="NCBI Taxonomy" id="654686"/>
    <lineage>
        <taxon>Bacteria</taxon>
        <taxon>Pseudomonadati</taxon>
        <taxon>Pseudomonadota</taxon>
        <taxon>Gammaproteobacteria</taxon>
        <taxon>Vibrionales</taxon>
        <taxon>Vibrionaceae</taxon>
        <taxon>Vibrio</taxon>
    </lineage>
</organism>
<protein>
    <submittedName>
        <fullName evidence="2">Protein ViaA</fullName>
    </submittedName>
</protein>
<dbReference type="Proteomes" id="UP000838160">
    <property type="component" value="Unassembled WGS sequence"/>
</dbReference>
<comment type="caution">
    <text evidence="2">The sequence shown here is derived from an EMBL/GenBank/DDBJ whole genome shotgun (WGS) entry which is preliminary data.</text>
</comment>
<evidence type="ECO:0000259" key="1">
    <source>
        <dbReference type="SMART" id="SM00327"/>
    </source>
</evidence>
<proteinExistence type="predicted"/>
<dbReference type="PANTHER" id="PTHR36846:SF1">
    <property type="entry name" value="PROTEIN VIAA"/>
    <property type="match status" value="1"/>
</dbReference>
<accession>A0ABM8ZLJ3</accession>
<dbReference type="EMBL" id="CAKLCM010000003">
    <property type="protein sequence ID" value="CAH0528901.1"/>
    <property type="molecule type" value="Genomic_DNA"/>
</dbReference>
<gene>
    <name evidence="2" type="primary">viaA</name>
    <name evidence="2" type="ORF">VHP8226_02929</name>
</gene>
<dbReference type="SUPFAM" id="SSF53300">
    <property type="entry name" value="vWA-like"/>
    <property type="match status" value="1"/>
</dbReference>
<evidence type="ECO:0000313" key="3">
    <source>
        <dbReference type="Proteomes" id="UP000838160"/>
    </source>
</evidence>
<reference evidence="2" key="1">
    <citation type="submission" date="2021-12" db="EMBL/GenBank/DDBJ databases">
        <authorList>
            <person name="Rodrigo-Torres L."/>
            <person name="Arahal R. D."/>
            <person name="Lucena T."/>
        </authorList>
    </citation>
    <scope>NUCLEOTIDE SEQUENCE</scope>
    <source>
        <strain evidence="2">CECT 8226</strain>
    </source>
</reference>
<dbReference type="NCBIfam" id="NF008230">
    <property type="entry name" value="PRK10997.1"/>
    <property type="match status" value="1"/>
</dbReference>
<evidence type="ECO:0000313" key="2">
    <source>
        <dbReference type="EMBL" id="CAH0528901.1"/>
    </source>
</evidence>
<name>A0ABM8ZLJ3_9VIBR</name>
<dbReference type="InterPro" id="IPR002035">
    <property type="entry name" value="VWF_A"/>
</dbReference>
<dbReference type="Pfam" id="PF13519">
    <property type="entry name" value="VWA_2"/>
    <property type="match status" value="1"/>
</dbReference>
<keyword evidence="3" id="KW-1185">Reference proteome</keyword>
<dbReference type="RefSeq" id="WP_237485794.1">
    <property type="nucleotide sequence ID" value="NZ_CAKLCM010000003.1"/>
</dbReference>
<dbReference type="SMART" id="SM00327">
    <property type="entry name" value="VWA"/>
    <property type="match status" value="1"/>
</dbReference>
<dbReference type="Gene3D" id="3.40.50.410">
    <property type="entry name" value="von Willebrand factor, type A domain"/>
    <property type="match status" value="1"/>
</dbReference>
<dbReference type="PANTHER" id="PTHR36846">
    <property type="entry name" value="PROTEIN VIAA"/>
    <property type="match status" value="1"/>
</dbReference>
<sequence length="497" mass="55980">MLGADSLNLAMMVAESGIIDAAVRDVVMQADLLSVGSDEGVKKSVTEHLSKWTENVKHRLIHSNHTHTLQDDLDQYQEVVYLSEDEFVYQFDTILAKIDSESPFYQQAHQLAASKDTLPNSIFARQFCRYWYDCLKQAVESGQQQTLDEQKSKLLKELYKRIETLKDMDHLSDTGKDESLGRLWDLAGGSLTKQDWKQIEQYSNYLAQHSELNDIANQLGRMAKEVDAPELNRAQAENQVQAEVQSDFATDDIVGIHVSNDINKLLPNETMYLAFPELETVFYQHLAEKRLLTYKSEGKQRSIRKLLTPTHSSGEADIEQGPIVIAVDASGSMQGSPEKCAKAMAYALLKIAAEQDRECQLILFSSSYVTYDFTSDNGLKEASDFLSYTFKGGTDFGKLLSYAVDAMSEERYINADLIVISDFIAPSQSDEIVAKVTALQGKYNRFHSLCLSKYGNPELMSLFDCQWRYHPSLMGRIAQSPAKGFNKAKSFFAQQFG</sequence>
<dbReference type="CDD" id="cd01462">
    <property type="entry name" value="VWA_YIEM_type"/>
    <property type="match status" value="1"/>
</dbReference>
<dbReference type="InterPro" id="IPR036465">
    <property type="entry name" value="vWFA_dom_sf"/>
</dbReference>